<reference evidence="1" key="1">
    <citation type="submission" date="2023-03" db="EMBL/GenBank/DDBJ databases">
        <title>Actinoallomurus iriomotensis NBRC 103681.</title>
        <authorList>
            <person name="Ichikawa N."/>
            <person name="Sato H."/>
            <person name="Tonouchi N."/>
        </authorList>
    </citation>
    <scope>NUCLEOTIDE SEQUENCE</scope>
    <source>
        <strain evidence="1">NBRC 103681</strain>
    </source>
</reference>
<gene>
    <name evidence="1" type="ORF">Airi01_040620</name>
</gene>
<accession>A0A9W6RJ60</accession>
<sequence>MELLDPRWATDSACRQALLGGAPFNFSEHEPIPVDDLVATYRVRERTTTEAGISTLGFAEALLRLRTSGLEKVRIGSVNDLDHRRSFVCFVAADGSRIVSCIGVSQRCG</sequence>
<comment type="caution">
    <text evidence="1">The sequence shown here is derived from an EMBL/GenBank/DDBJ whole genome shotgun (WGS) entry which is preliminary data.</text>
</comment>
<dbReference type="EMBL" id="BSTJ01000004">
    <property type="protein sequence ID" value="GLY75795.1"/>
    <property type="molecule type" value="Genomic_DNA"/>
</dbReference>
<evidence type="ECO:0000313" key="2">
    <source>
        <dbReference type="Proteomes" id="UP001165135"/>
    </source>
</evidence>
<protein>
    <submittedName>
        <fullName evidence="1">Uncharacterized protein</fullName>
    </submittedName>
</protein>
<evidence type="ECO:0000313" key="1">
    <source>
        <dbReference type="EMBL" id="GLY75795.1"/>
    </source>
</evidence>
<proteinExistence type="predicted"/>
<dbReference type="AlphaFoldDB" id="A0A9W6RJ60"/>
<dbReference type="Proteomes" id="UP001165135">
    <property type="component" value="Unassembled WGS sequence"/>
</dbReference>
<organism evidence="1 2">
    <name type="scientific">Actinoallomurus iriomotensis</name>
    <dbReference type="NCBI Taxonomy" id="478107"/>
    <lineage>
        <taxon>Bacteria</taxon>
        <taxon>Bacillati</taxon>
        <taxon>Actinomycetota</taxon>
        <taxon>Actinomycetes</taxon>
        <taxon>Streptosporangiales</taxon>
        <taxon>Thermomonosporaceae</taxon>
        <taxon>Actinoallomurus</taxon>
    </lineage>
</organism>
<name>A0A9W6RJ60_9ACTN</name>